<evidence type="ECO:0000259" key="1">
    <source>
        <dbReference type="Pfam" id="PF02627"/>
    </source>
</evidence>
<sequence>MARINQIADENASAPAAELFGAIKSKVGMVPNLYRVVANQPAVLGSFLQFNEGLNGGSFDIKTREAIALAVAGANKCDYCASAHTAISKMVKADEAEIPGHLRGKSSDPRLQAILTLALAIVENRGSVADADLAAAREAGITEAEVVEIVANVVANIFTNYVNNVAQTDIDFPVVKSDAA</sequence>
<dbReference type="Pfam" id="PF02627">
    <property type="entry name" value="CMD"/>
    <property type="match status" value="1"/>
</dbReference>
<dbReference type="Proteomes" id="UP000433101">
    <property type="component" value="Unassembled WGS sequence"/>
</dbReference>
<organism evidence="2 3">
    <name type="scientific">Stappia sediminis</name>
    <dbReference type="NCBI Taxonomy" id="2692190"/>
    <lineage>
        <taxon>Bacteria</taxon>
        <taxon>Pseudomonadati</taxon>
        <taxon>Pseudomonadota</taxon>
        <taxon>Alphaproteobacteria</taxon>
        <taxon>Hyphomicrobiales</taxon>
        <taxon>Stappiaceae</taxon>
        <taxon>Stappia</taxon>
    </lineage>
</organism>
<keyword evidence="3" id="KW-1185">Reference proteome</keyword>
<dbReference type="PANTHER" id="PTHR35446:SF3">
    <property type="entry name" value="CMD DOMAIN-CONTAINING PROTEIN"/>
    <property type="match status" value="1"/>
</dbReference>
<evidence type="ECO:0000313" key="3">
    <source>
        <dbReference type="Proteomes" id="UP000433101"/>
    </source>
</evidence>
<dbReference type="InterPro" id="IPR029032">
    <property type="entry name" value="AhpD-like"/>
</dbReference>
<dbReference type="PANTHER" id="PTHR35446">
    <property type="entry name" value="SI:CH211-175M2.5"/>
    <property type="match status" value="1"/>
</dbReference>
<dbReference type="GO" id="GO:0051920">
    <property type="term" value="F:peroxiredoxin activity"/>
    <property type="evidence" value="ECO:0007669"/>
    <property type="project" value="InterPro"/>
</dbReference>
<name>A0A7X3LRE2_9HYPH</name>
<protein>
    <submittedName>
        <fullName evidence="2">Carboxymuconolactone decarboxylase family protein</fullName>
    </submittedName>
</protein>
<accession>A0A7X3LRE2</accession>
<dbReference type="AlphaFoldDB" id="A0A7X3LRE2"/>
<dbReference type="Gene3D" id="1.20.1290.10">
    <property type="entry name" value="AhpD-like"/>
    <property type="match status" value="1"/>
</dbReference>
<dbReference type="NCBIfam" id="TIGR00778">
    <property type="entry name" value="ahpD_dom"/>
    <property type="match status" value="1"/>
</dbReference>
<dbReference type="InterPro" id="IPR003779">
    <property type="entry name" value="CMD-like"/>
</dbReference>
<dbReference type="RefSeq" id="WP_160773937.1">
    <property type="nucleotide sequence ID" value="NZ_WUMV01000001.1"/>
</dbReference>
<comment type="caution">
    <text evidence="2">The sequence shown here is derived from an EMBL/GenBank/DDBJ whole genome shotgun (WGS) entry which is preliminary data.</text>
</comment>
<proteinExistence type="predicted"/>
<feature type="domain" description="Carboxymuconolactone decarboxylase-like" evidence="1">
    <location>
        <begin position="41"/>
        <end position="98"/>
    </location>
</feature>
<gene>
    <name evidence="2" type="ORF">GR183_02190</name>
</gene>
<evidence type="ECO:0000313" key="2">
    <source>
        <dbReference type="EMBL" id="MXN63701.1"/>
    </source>
</evidence>
<reference evidence="2 3" key="1">
    <citation type="submission" date="2019-12" db="EMBL/GenBank/DDBJ databases">
        <authorList>
            <person name="Li M."/>
        </authorList>
    </citation>
    <scope>NUCLEOTIDE SEQUENCE [LARGE SCALE GENOMIC DNA]</scope>
    <source>
        <strain evidence="2 3">GBMRC 2046</strain>
    </source>
</reference>
<dbReference type="InterPro" id="IPR004675">
    <property type="entry name" value="AhpD_core"/>
</dbReference>
<dbReference type="EMBL" id="WUMV01000001">
    <property type="protein sequence ID" value="MXN63701.1"/>
    <property type="molecule type" value="Genomic_DNA"/>
</dbReference>
<dbReference type="SUPFAM" id="SSF69118">
    <property type="entry name" value="AhpD-like"/>
    <property type="match status" value="1"/>
</dbReference>